<keyword evidence="2" id="KW-0597">Phosphoprotein</keyword>
<dbReference type="GeneID" id="45654928"/>
<gene>
    <name evidence="4" type="ORF">SAMN02982990_00410</name>
</gene>
<dbReference type="EMBL" id="FMWJ01000001">
    <property type="protein sequence ID" value="SCZ52628.1"/>
    <property type="molecule type" value="Genomic_DNA"/>
</dbReference>
<dbReference type="InterPro" id="IPR009081">
    <property type="entry name" value="PP-bd_ACP"/>
</dbReference>
<dbReference type="GO" id="GO:0000035">
    <property type="term" value="F:acyl binding"/>
    <property type="evidence" value="ECO:0007669"/>
    <property type="project" value="TreeGrafter"/>
</dbReference>
<dbReference type="GO" id="GO:0016020">
    <property type="term" value="C:membrane"/>
    <property type="evidence" value="ECO:0007669"/>
    <property type="project" value="GOC"/>
</dbReference>
<dbReference type="GO" id="GO:0000036">
    <property type="term" value="F:acyl carrier activity"/>
    <property type="evidence" value="ECO:0007669"/>
    <property type="project" value="TreeGrafter"/>
</dbReference>
<dbReference type="GO" id="GO:0009245">
    <property type="term" value="P:lipid A biosynthetic process"/>
    <property type="evidence" value="ECO:0007669"/>
    <property type="project" value="TreeGrafter"/>
</dbReference>
<dbReference type="GO" id="GO:0005829">
    <property type="term" value="C:cytosol"/>
    <property type="evidence" value="ECO:0007669"/>
    <property type="project" value="TreeGrafter"/>
</dbReference>
<sequence length="96" mass="10813">MTGIDLNKHHWGCNMDNIDMVNEELASILVNVAELDSDFKITSNKLLKSDLGIDSLKLIDVILSVERTFGKEISEDALARIQTVGELWEEIKNNLQ</sequence>
<feature type="domain" description="Carrier" evidence="3">
    <location>
        <begin position="19"/>
        <end position="95"/>
    </location>
</feature>
<dbReference type="AlphaFoldDB" id="A0A1G5PTB2"/>
<evidence type="ECO:0000259" key="3">
    <source>
        <dbReference type="PROSITE" id="PS50075"/>
    </source>
</evidence>
<keyword evidence="5" id="KW-1185">Reference proteome</keyword>
<dbReference type="OrthoDB" id="1004764at2"/>
<evidence type="ECO:0000313" key="5">
    <source>
        <dbReference type="Proteomes" id="UP000183223"/>
    </source>
</evidence>
<dbReference type="InterPro" id="IPR036736">
    <property type="entry name" value="ACP-like_sf"/>
</dbReference>
<accession>A0A1G5PTB2</accession>
<dbReference type="PROSITE" id="PS50075">
    <property type="entry name" value="CARRIER"/>
    <property type="match status" value="1"/>
</dbReference>
<dbReference type="Pfam" id="PF00550">
    <property type="entry name" value="PP-binding"/>
    <property type="match status" value="1"/>
</dbReference>
<dbReference type="RefSeq" id="WP_080984982.1">
    <property type="nucleotide sequence ID" value="NZ_CAWQXX010000035.1"/>
</dbReference>
<organism evidence="4 5">
    <name type="scientific">Photorhabdus luminescens</name>
    <name type="common">Xenorhabdus luminescens</name>
    <dbReference type="NCBI Taxonomy" id="29488"/>
    <lineage>
        <taxon>Bacteria</taxon>
        <taxon>Pseudomonadati</taxon>
        <taxon>Pseudomonadota</taxon>
        <taxon>Gammaproteobacteria</taxon>
        <taxon>Enterobacterales</taxon>
        <taxon>Morganellaceae</taxon>
        <taxon>Photorhabdus</taxon>
    </lineage>
</organism>
<evidence type="ECO:0000256" key="2">
    <source>
        <dbReference type="ARBA" id="ARBA00022553"/>
    </source>
</evidence>
<dbReference type="SUPFAM" id="SSF47336">
    <property type="entry name" value="ACP-like"/>
    <property type="match status" value="1"/>
</dbReference>
<dbReference type="InterPro" id="IPR003231">
    <property type="entry name" value="ACP"/>
</dbReference>
<dbReference type="PANTHER" id="PTHR20863">
    <property type="entry name" value="ACYL CARRIER PROTEIN"/>
    <property type="match status" value="1"/>
</dbReference>
<dbReference type="Proteomes" id="UP000183223">
    <property type="component" value="Unassembled WGS sequence"/>
</dbReference>
<evidence type="ECO:0000313" key="4">
    <source>
        <dbReference type="EMBL" id="SCZ52628.1"/>
    </source>
</evidence>
<protein>
    <submittedName>
        <fullName evidence="4">Acyl carrier protein</fullName>
    </submittedName>
</protein>
<reference evidence="5" key="1">
    <citation type="submission" date="2016-10" db="EMBL/GenBank/DDBJ databases">
        <authorList>
            <person name="Varghese N."/>
            <person name="Submissions S."/>
        </authorList>
    </citation>
    <scope>NUCLEOTIDE SEQUENCE [LARGE SCALE GENOMIC DNA]</scope>
    <source>
        <strain evidence="5">ATCC 29999</strain>
    </source>
</reference>
<name>A0A1G5PTB2_PHOLU</name>
<proteinExistence type="predicted"/>
<dbReference type="PANTHER" id="PTHR20863:SF76">
    <property type="entry name" value="CARRIER DOMAIN-CONTAINING PROTEIN"/>
    <property type="match status" value="1"/>
</dbReference>
<dbReference type="Gene3D" id="1.10.1200.10">
    <property type="entry name" value="ACP-like"/>
    <property type="match status" value="1"/>
</dbReference>
<keyword evidence="1" id="KW-0596">Phosphopantetheine</keyword>
<evidence type="ECO:0000256" key="1">
    <source>
        <dbReference type="ARBA" id="ARBA00022450"/>
    </source>
</evidence>